<feature type="compositionally biased region" description="Polar residues" evidence="1">
    <location>
        <begin position="1"/>
        <end position="18"/>
    </location>
</feature>
<organism evidence="2 3">
    <name type="scientific">Pleuronectes platessa</name>
    <name type="common">European plaice</name>
    <dbReference type="NCBI Taxonomy" id="8262"/>
    <lineage>
        <taxon>Eukaryota</taxon>
        <taxon>Metazoa</taxon>
        <taxon>Chordata</taxon>
        <taxon>Craniata</taxon>
        <taxon>Vertebrata</taxon>
        <taxon>Euteleostomi</taxon>
        <taxon>Actinopterygii</taxon>
        <taxon>Neopterygii</taxon>
        <taxon>Teleostei</taxon>
        <taxon>Neoteleostei</taxon>
        <taxon>Acanthomorphata</taxon>
        <taxon>Carangaria</taxon>
        <taxon>Pleuronectiformes</taxon>
        <taxon>Pleuronectoidei</taxon>
        <taxon>Pleuronectidae</taxon>
        <taxon>Pleuronectes</taxon>
    </lineage>
</organism>
<evidence type="ECO:0000256" key="1">
    <source>
        <dbReference type="SAM" id="MobiDB-lite"/>
    </source>
</evidence>
<dbReference type="Proteomes" id="UP001153269">
    <property type="component" value="Unassembled WGS sequence"/>
</dbReference>
<keyword evidence="3" id="KW-1185">Reference proteome</keyword>
<dbReference type="AlphaFoldDB" id="A0A9N7VDM1"/>
<name>A0A9N7VDM1_PLEPL</name>
<sequence>MRHSVSEQTQWPKFQRSGSIHRGLRRTHTGYTDNASVINPGVRASLSCCISVGLHRAARWISHSSLFLSLFGPRYLHPLLSISQSSSLHLSPPFSFLSPCGLRFISPIHPHHHHHPRIRFPPPPPPPIPQLPLNPPPPPLLCPSFNPSPLLLLLLPFSPAILQASGARLQAFRESLDLLGSG</sequence>
<protein>
    <submittedName>
        <fullName evidence="2">Uncharacterized protein</fullName>
    </submittedName>
</protein>
<evidence type="ECO:0000313" key="2">
    <source>
        <dbReference type="EMBL" id="CAB1447443.1"/>
    </source>
</evidence>
<feature type="region of interest" description="Disordered" evidence="1">
    <location>
        <begin position="1"/>
        <end position="26"/>
    </location>
</feature>
<comment type="caution">
    <text evidence="2">The sequence shown here is derived from an EMBL/GenBank/DDBJ whole genome shotgun (WGS) entry which is preliminary data.</text>
</comment>
<evidence type="ECO:0000313" key="3">
    <source>
        <dbReference type="Proteomes" id="UP001153269"/>
    </source>
</evidence>
<dbReference type="EMBL" id="CADEAL010003947">
    <property type="protein sequence ID" value="CAB1447443.1"/>
    <property type="molecule type" value="Genomic_DNA"/>
</dbReference>
<reference evidence="2" key="1">
    <citation type="submission" date="2020-03" db="EMBL/GenBank/DDBJ databases">
        <authorList>
            <person name="Weist P."/>
        </authorList>
    </citation>
    <scope>NUCLEOTIDE SEQUENCE</scope>
</reference>
<accession>A0A9N7VDM1</accession>
<gene>
    <name evidence="2" type="ORF">PLEPLA_LOCUS35134</name>
</gene>
<proteinExistence type="predicted"/>